<evidence type="ECO:0000256" key="3">
    <source>
        <dbReference type="SAM" id="SignalP"/>
    </source>
</evidence>
<dbReference type="NCBIfam" id="TIGR01901">
    <property type="entry name" value="adhes_NPXG"/>
    <property type="match status" value="1"/>
</dbReference>
<evidence type="ECO:0000313" key="6">
    <source>
        <dbReference type="Proteomes" id="UP000031135"/>
    </source>
</evidence>
<name>A0A0A8HB19_9BACT</name>
<feature type="region of interest" description="Disordered" evidence="2">
    <location>
        <begin position="1158"/>
        <end position="1189"/>
    </location>
</feature>
<organism evidence="5 6">
    <name type="scientific">Campylobacter subantarcticus LMG 24374</name>
    <dbReference type="NCBI Taxonomy" id="1388751"/>
    <lineage>
        <taxon>Bacteria</taxon>
        <taxon>Pseudomonadati</taxon>
        <taxon>Campylobacterota</taxon>
        <taxon>Epsilonproteobacteria</taxon>
        <taxon>Campylobacterales</taxon>
        <taxon>Campylobacteraceae</taxon>
        <taxon>Campylobacter</taxon>
    </lineage>
</organism>
<protein>
    <submittedName>
        <fullName evidence="5">Hemagglutinin domain-containing protein</fullName>
    </submittedName>
</protein>
<feature type="chain" id="PRO_5002036833" evidence="3">
    <location>
        <begin position="25"/>
        <end position="1242"/>
    </location>
</feature>
<dbReference type="Gene3D" id="2.160.20.10">
    <property type="entry name" value="Single-stranded right-handed beta-helix, Pectin lyase-like"/>
    <property type="match status" value="1"/>
</dbReference>
<dbReference type="HOGENOM" id="CLU_004068_0_0_7"/>
<evidence type="ECO:0000313" key="5">
    <source>
        <dbReference type="EMBL" id="AJC91167.1"/>
    </source>
</evidence>
<feature type="domain" description="Filamentous haemagglutinin FhaB/tRNA nuclease CdiA-like TPS" evidence="4">
    <location>
        <begin position="30"/>
        <end position="143"/>
    </location>
</feature>
<feature type="coiled-coil region" evidence="1">
    <location>
        <begin position="1054"/>
        <end position="1124"/>
    </location>
</feature>
<keyword evidence="1" id="KW-0175">Coiled coil</keyword>
<dbReference type="RefSeq" id="WP_052243003.1">
    <property type="nucleotide sequence ID" value="NZ_CP007772.1"/>
</dbReference>
<feature type="signal peptide" evidence="3">
    <location>
        <begin position="1"/>
        <end position="24"/>
    </location>
</feature>
<keyword evidence="3" id="KW-0732">Signal</keyword>
<dbReference type="KEGG" id="csm:CSUB8521_1338"/>
<dbReference type="EMBL" id="CP007772">
    <property type="protein sequence ID" value="AJC91167.1"/>
    <property type="molecule type" value="Genomic_DNA"/>
</dbReference>
<dbReference type="InterPro" id="IPR012334">
    <property type="entry name" value="Pectin_lyas_fold"/>
</dbReference>
<dbReference type="SUPFAM" id="SSF51126">
    <property type="entry name" value="Pectin lyase-like"/>
    <property type="match status" value="1"/>
</dbReference>
<gene>
    <name evidence="5" type="ORF">CSUB8521_1338</name>
</gene>
<dbReference type="SMART" id="SM00912">
    <property type="entry name" value="Haemagg_act"/>
    <property type="match status" value="1"/>
</dbReference>
<accession>A0A0A8HB19</accession>
<dbReference type="Proteomes" id="UP000031135">
    <property type="component" value="Chromosome"/>
</dbReference>
<dbReference type="AlphaFoldDB" id="A0A0A8HB19"/>
<dbReference type="Pfam" id="PF05860">
    <property type="entry name" value="TPS"/>
    <property type="match status" value="1"/>
</dbReference>
<dbReference type="OrthoDB" id="5363672at2"/>
<reference evidence="5 6" key="1">
    <citation type="journal article" date="2014" name="Genome Biol. Evol.">
        <title>Comparative Genomics of the Campylobacter lari Group.</title>
        <authorList>
            <person name="Miller W.G."/>
            <person name="Yee E."/>
            <person name="Chapman M.H."/>
            <person name="Smith T.P."/>
            <person name="Bono J.L."/>
            <person name="Huynh S."/>
            <person name="Parker C.T."/>
            <person name="Vandamme P."/>
            <person name="Luong K."/>
            <person name="Korlach J."/>
        </authorList>
    </citation>
    <scope>NUCLEOTIDE SEQUENCE [LARGE SCALE GENOMIC DNA]</scope>
    <source>
        <strain evidence="5 6">LMG 24374</strain>
    </source>
</reference>
<dbReference type="InterPro" id="IPR011050">
    <property type="entry name" value="Pectin_lyase_fold/virulence"/>
</dbReference>
<proteinExistence type="predicted"/>
<evidence type="ECO:0000256" key="1">
    <source>
        <dbReference type="SAM" id="Coils"/>
    </source>
</evidence>
<evidence type="ECO:0000259" key="4">
    <source>
        <dbReference type="SMART" id="SM00912"/>
    </source>
</evidence>
<sequence length="1242" mass="135742">MKKLTRHIMLSGITVSLLFSPLMATTNIKPNQLPSGGKFTHGTSGSINTNNNIMNITGNGASSVIQWGGGFSIGEKAQVNFKGENKNYLNIAHGTSKSIIEGILNAGGNNVFLINPNGVIITKTGTINANRFVASTTSMSDADMKTFANLKDLSAGTSFSPVFNSQKAGNVVNMGNINAKDITLQANKIILEAGINTKGQLNKITTDKLHLKANEVYVDVGTTKVDNVSIAANKGNLYLSSTGYYYNPKANYNVFDSVNSISKTYNQYISIGSDVDWWHFAKGWNENKEDFRNTASEYRLTNNIDFKGNQGQGVEGKDWQNYANYCIDSLGCTSMIVGTSGSFTKIFDGQGYTLKNINIDTTTSEVETKPQYVGIFGYAKNATFKNINVDYMGGGIKAENNNGSVYVGGFIGSAEKSTFSNISLSNIGNINSRSNNNNYNSSVGGFAGYGYGNKFSNISLNDIGSIHSSGNRVSYVGGFIGDSMQQNSFSNIILNDINSIVATEATYTRLGGFVGFTSFGNDYSNIFLTDIGEIKSESKNNADVGGFVGYANGAGGVTFSNIFLDEIGVIEAIASDENDDYFDATNVGGFAGELFNISKIDNIVLNNIKKINADGPYKVNSGGFAGEIMIQTAEKANIINNIILDNIDYIGASGSNVMSGGFAGMISDHNSIFSNIHIKDIKNITTTAKSHYENGGHVSIHTGGFAGYLTGSASHYSDIYLEDIKNINAEADNDKTIDVLAGGFVGHALYGKFSNIYIKGLKNIHTHVKNGEIHSYNIGSFVGAAYSGKEIVNYENIFIFLDPDFSLTANKNSNIGLFVGKNEVFDENLNKKYTNVNIYYKKDTLTNATADNEYLNKQEFNKNANNDNKINAYAYSDSNKEQAYEDFISHVNTIPKPIFPTIPISKPSQDTDYIVRAEDIINEEVVLDKNDLHQEMIKKEIINDIKFKLHISDLLAMLNELKEEDAYSNMNEDQKVEFIAKYFLSGDKTQARSLVQSLDFLLAYENNGLSAASEDKFEGKGFNTKKDILEQVNDTTKNIKDKTDQLKEVLRPLVNSYNNHLKELLANEKELEDAVKAYNAYVDLINQNKASKNDPAFILLKEQIDTIIAKNQEYANDIKGYQDELYNWQKDNNTNNFQVVGAFANVILNTNPKLTPITGDGGTIPTPSPSLPDIGNQPSLPDTGSSSLSFEQTSSFNLKGDEAIKEEEQVEVVEETSLTQKGKICIVSDNYKTMNSCLVSGM</sequence>
<evidence type="ECO:0000256" key="2">
    <source>
        <dbReference type="SAM" id="MobiDB-lite"/>
    </source>
</evidence>
<dbReference type="InterPro" id="IPR008638">
    <property type="entry name" value="FhaB/CdiA-like_TPS"/>
</dbReference>